<dbReference type="InterPro" id="IPR008995">
    <property type="entry name" value="Mo/tungstate-bd_C_term_dom"/>
</dbReference>
<dbReference type="PROSITE" id="PS50893">
    <property type="entry name" value="ABC_TRANSPORTER_2"/>
    <property type="match status" value="1"/>
</dbReference>
<dbReference type="InterPro" id="IPR050093">
    <property type="entry name" value="ABC_SmlMolc_Importer"/>
</dbReference>
<dbReference type="InterPro" id="IPR017871">
    <property type="entry name" value="ABC_transporter-like_CS"/>
</dbReference>
<dbReference type="SUPFAM" id="SSF50331">
    <property type="entry name" value="MOP-like"/>
    <property type="match status" value="1"/>
</dbReference>
<feature type="domain" description="ABC transporter" evidence="8">
    <location>
        <begin position="24"/>
        <end position="260"/>
    </location>
</feature>
<comment type="caution">
    <text evidence="9">The sequence shown here is derived from an EMBL/GenBank/DDBJ whole genome shotgun (WGS) entry which is preliminary data.</text>
</comment>
<keyword evidence="4 7" id="KW-0067">ATP-binding</keyword>
<dbReference type="InterPro" id="IPR003593">
    <property type="entry name" value="AAA+_ATPase"/>
</dbReference>
<comment type="function">
    <text evidence="7">Part of the ABC transporter complex PotABCD involved in spermidine/putrescine import. Responsible for energy coupling to the transport system.</text>
</comment>
<organism evidence="9 10">
    <name type="scientific">Egicoccus halophilus</name>
    <dbReference type="NCBI Taxonomy" id="1670830"/>
    <lineage>
        <taxon>Bacteria</taxon>
        <taxon>Bacillati</taxon>
        <taxon>Actinomycetota</taxon>
        <taxon>Nitriliruptoria</taxon>
        <taxon>Egicoccales</taxon>
        <taxon>Egicoccaceae</taxon>
        <taxon>Egicoccus</taxon>
    </lineage>
</organism>
<reference evidence="9" key="2">
    <citation type="submission" date="2020-09" db="EMBL/GenBank/DDBJ databases">
        <authorList>
            <person name="Sun Q."/>
            <person name="Zhou Y."/>
        </authorList>
    </citation>
    <scope>NUCLEOTIDE SEQUENCE</scope>
    <source>
        <strain evidence="9">CGMCC 1.14988</strain>
    </source>
</reference>
<keyword evidence="3 7" id="KW-0547">Nucleotide-binding</keyword>
<dbReference type="InterPro" id="IPR005893">
    <property type="entry name" value="PotA-like"/>
</dbReference>
<keyword evidence="10" id="KW-1185">Reference proteome</keyword>
<dbReference type="InterPro" id="IPR003439">
    <property type="entry name" value="ABC_transporter-like_ATP-bd"/>
</dbReference>
<evidence type="ECO:0000256" key="5">
    <source>
        <dbReference type="ARBA" id="ARBA00022967"/>
    </source>
</evidence>
<evidence type="ECO:0000256" key="2">
    <source>
        <dbReference type="ARBA" id="ARBA00022475"/>
    </source>
</evidence>
<sequence>MSDVSLETGRPPVDATASATGVAVALHGVTKRFPGPKGAEAVTAVDAIDLDIADGEFFSLLGPSGCGKTTTLRMIAGFEYPTAGSIRIFGDEVGLLPPNRRPVNTVFQSYALFPHLSVAQNIAFGLEMQKVDKREVRQRVAEVIELVQLQGRESRRPKQLSGGQQQRVALARALVNHPKVLLLDEPLGALDLKLRQAMQLELKQLQERVGITFVYVTHDQEEALTMSDRIAVMDGGRLLQVGAPTEIYDRPRTRFVADFIGDTNLMPATVVDTDTVRLVDGTPVRVASGRPEGATCTLAIRPEQIGLRSPEHDRDPALDAVHGRVQRVTFLGNATSYEVVADGDADLHVRVRQGNAPGIEHFAVGDRVRVRWLPASATVLED</sequence>
<gene>
    <name evidence="7 9" type="primary">potA</name>
    <name evidence="9" type="ORF">GCM10011354_07190</name>
</gene>
<dbReference type="InterPro" id="IPR027417">
    <property type="entry name" value="P-loop_NTPase"/>
</dbReference>
<dbReference type="CDD" id="cd03300">
    <property type="entry name" value="ABC_PotA_N"/>
    <property type="match status" value="1"/>
</dbReference>
<evidence type="ECO:0000256" key="6">
    <source>
        <dbReference type="ARBA" id="ARBA00023136"/>
    </source>
</evidence>
<dbReference type="EMBL" id="BMHA01000002">
    <property type="protein sequence ID" value="GGI04064.1"/>
    <property type="molecule type" value="Genomic_DNA"/>
</dbReference>
<dbReference type="NCBIfam" id="TIGR01187">
    <property type="entry name" value="potA"/>
    <property type="match status" value="1"/>
</dbReference>
<dbReference type="GO" id="GO:0005524">
    <property type="term" value="F:ATP binding"/>
    <property type="evidence" value="ECO:0007669"/>
    <property type="project" value="UniProtKB-KW"/>
</dbReference>
<name>A0A8J3ACU8_9ACTN</name>
<dbReference type="EC" id="7.6.2.11" evidence="7"/>
<dbReference type="GO" id="GO:0015594">
    <property type="term" value="F:ABC-type putrescine transporter activity"/>
    <property type="evidence" value="ECO:0007669"/>
    <property type="project" value="InterPro"/>
</dbReference>
<comment type="similarity">
    <text evidence="7">Belongs to the ABC transporter superfamily. Spermidine/putrescine importer (TC 3.A.1.11.1) family.</text>
</comment>
<evidence type="ECO:0000256" key="4">
    <source>
        <dbReference type="ARBA" id="ARBA00022840"/>
    </source>
</evidence>
<dbReference type="Gene3D" id="2.40.50.100">
    <property type="match status" value="1"/>
</dbReference>
<keyword evidence="1 7" id="KW-0813">Transport</keyword>
<dbReference type="GO" id="GO:0043190">
    <property type="term" value="C:ATP-binding cassette (ABC) transporter complex"/>
    <property type="evidence" value="ECO:0007669"/>
    <property type="project" value="InterPro"/>
</dbReference>
<evidence type="ECO:0000256" key="3">
    <source>
        <dbReference type="ARBA" id="ARBA00022741"/>
    </source>
</evidence>
<dbReference type="Proteomes" id="UP000650511">
    <property type="component" value="Unassembled WGS sequence"/>
</dbReference>
<dbReference type="Pfam" id="PF00005">
    <property type="entry name" value="ABC_tran"/>
    <property type="match status" value="1"/>
</dbReference>
<dbReference type="InterPro" id="IPR017879">
    <property type="entry name" value="PotA_ATP-bd"/>
</dbReference>
<comment type="catalytic activity">
    <reaction evidence="7">
        <text>ATP + H2O + polyamine-[polyamine-binding protein]Side 1 = ADP + phosphate + polyamineSide 2 + [polyamine-binding protein]Side 1.</text>
        <dbReference type="EC" id="7.6.2.11"/>
    </reaction>
</comment>
<evidence type="ECO:0000256" key="1">
    <source>
        <dbReference type="ARBA" id="ARBA00022448"/>
    </source>
</evidence>
<dbReference type="AlphaFoldDB" id="A0A8J3ACU8"/>
<keyword evidence="5 7" id="KW-1278">Translocase</keyword>
<keyword evidence="2 7" id="KW-1003">Cell membrane</keyword>
<evidence type="ECO:0000313" key="9">
    <source>
        <dbReference type="EMBL" id="GGI04064.1"/>
    </source>
</evidence>
<comment type="subunit">
    <text evidence="7">The complex is composed of two ATP-binding proteins (PotA), two transmembrane proteins (PotB and PotC) and a solute-binding protein (PotD).</text>
</comment>
<dbReference type="SUPFAM" id="SSF52540">
    <property type="entry name" value="P-loop containing nucleoside triphosphate hydrolases"/>
    <property type="match status" value="1"/>
</dbReference>
<accession>A0A8J3ACU8</accession>
<dbReference type="PANTHER" id="PTHR42781:SF4">
    <property type="entry name" value="SPERMIDINE_PUTRESCINE IMPORT ATP-BINDING PROTEIN POTA"/>
    <property type="match status" value="1"/>
</dbReference>
<dbReference type="FunFam" id="3.40.50.300:FF:000133">
    <property type="entry name" value="Spermidine/putrescine import ATP-binding protein PotA"/>
    <property type="match status" value="1"/>
</dbReference>
<dbReference type="Gene3D" id="3.40.50.300">
    <property type="entry name" value="P-loop containing nucleotide triphosphate hydrolases"/>
    <property type="match status" value="1"/>
</dbReference>
<evidence type="ECO:0000256" key="7">
    <source>
        <dbReference type="RuleBase" id="RU364083"/>
    </source>
</evidence>
<dbReference type="InterPro" id="IPR013611">
    <property type="entry name" value="Transp-assoc_OB_typ2"/>
</dbReference>
<dbReference type="PANTHER" id="PTHR42781">
    <property type="entry name" value="SPERMIDINE/PUTRESCINE IMPORT ATP-BINDING PROTEIN POTA"/>
    <property type="match status" value="1"/>
</dbReference>
<evidence type="ECO:0000313" key="10">
    <source>
        <dbReference type="Proteomes" id="UP000650511"/>
    </source>
</evidence>
<dbReference type="PROSITE" id="PS00211">
    <property type="entry name" value="ABC_TRANSPORTER_1"/>
    <property type="match status" value="1"/>
</dbReference>
<dbReference type="SMART" id="SM00382">
    <property type="entry name" value="AAA"/>
    <property type="match status" value="1"/>
</dbReference>
<reference evidence="9" key="1">
    <citation type="journal article" date="2014" name="Int. J. Syst. Evol. Microbiol.">
        <title>Complete genome sequence of Corynebacterium casei LMG S-19264T (=DSM 44701T), isolated from a smear-ripened cheese.</title>
        <authorList>
            <consortium name="US DOE Joint Genome Institute (JGI-PGF)"/>
            <person name="Walter F."/>
            <person name="Albersmeier A."/>
            <person name="Kalinowski J."/>
            <person name="Ruckert C."/>
        </authorList>
    </citation>
    <scope>NUCLEOTIDE SEQUENCE</scope>
    <source>
        <strain evidence="9">CGMCC 1.14988</strain>
    </source>
</reference>
<dbReference type="GO" id="GO:0016887">
    <property type="term" value="F:ATP hydrolysis activity"/>
    <property type="evidence" value="ECO:0007669"/>
    <property type="project" value="InterPro"/>
</dbReference>
<keyword evidence="6 7" id="KW-0472">Membrane</keyword>
<dbReference type="Pfam" id="PF08402">
    <property type="entry name" value="TOBE_2"/>
    <property type="match status" value="1"/>
</dbReference>
<proteinExistence type="inferred from homology"/>
<protein>
    <recommendedName>
        <fullName evidence="7">Spermidine/putrescine import ATP-binding protein PotA</fullName>
        <ecNumber evidence="7">7.6.2.11</ecNumber>
    </recommendedName>
</protein>
<dbReference type="RefSeq" id="WP_205745322.1">
    <property type="nucleotide sequence ID" value="NZ_BMHA01000002.1"/>
</dbReference>
<evidence type="ECO:0000259" key="8">
    <source>
        <dbReference type="PROSITE" id="PS50893"/>
    </source>
</evidence>